<dbReference type="Proteomes" id="UP000231987">
    <property type="component" value="Unassembled WGS sequence"/>
</dbReference>
<dbReference type="AlphaFoldDB" id="A0A2J0YSF0"/>
<proteinExistence type="predicted"/>
<evidence type="ECO:0000256" key="1">
    <source>
        <dbReference type="SAM" id="MobiDB-lite"/>
    </source>
</evidence>
<comment type="caution">
    <text evidence="2">The sequence shown here is derived from an EMBL/GenBank/DDBJ whole genome shotgun (WGS) entry which is preliminary data.</text>
</comment>
<dbReference type="RefSeq" id="WP_210421859.1">
    <property type="nucleotide sequence ID" value="NZ_NJGD01000220.1"/>
</dbReference>
<sequence length="62" mass="6801">ISTDASRPMAFSGNLSEQQLEETGDLFPPQLLGELPNLEYIARLGGGRLLKARIPILTEPKH</sequence>
<feature type="non-terminal residue" evidence="2">
    <location>
        <position position="1"/>
    </location>
</feature>
<gene>
    <name evidence="2" type="ORF">CEJ86_33995</name>
</gene>
<organism evidence="2 3">
    <name type="scientific">Rhizobium meliloti</name>
    <name type="common">Ensifer meliloti</name>
    <name type="synonym">Sinorhizobium meliloti</name>
    <dbReference type="NCBI Taxonomy" id="382"/>
    <lineage>
        <taxon>Bacteria</taxon>
        <taxon>Pseudomonadati</taxon>
        <taxon>Pseudomonadota</taxon>
        <taxon>Alphaproteobacteria</taxon>
        <taxon>Hyphomicrobiales</taxon>
        <taxon>Rhizobiaceae</taxon>
        <taxon>Sinorhizobium/Ensifer group</taxon>
        <taxon>Sinorhizobium</taxon>
    </lineage>
</organism>
<accession>A0A2J0YSF0</accession>
<evidence type="ECO:0000313" key="2">
    <source>
        <dbReference type="EMBL" id="PJR05556.1"/>
    </source>
</evidence>
<dbReference type="EMBL" id="NJGD01000220">
    <property type="protein sequence ID" value="PJR05556.1"/>
    <property type="molecule type" value="Genomic_DNA"/>
</dbReference>
<protein>
    <submittedName>
        <fullName evidence="2">Uncharacterized protein</fullName>
    </submittedName>
</protein>
<reference evidence="2 3" key="1">
    <citation type="submission" date="2017-06" db="EMBL/GenBank/DDBJ databases">
        <title>Ensifer strains isolated from leguminous trees and herbs display diverse denitrification phenotypes with some acting as strong N2O sinks.</title>
        <authorList>
            <person name="Woliy K."/>
            <person name="Mania D."/>
            <person name="Bakken L.R."/>
            <person name="Frostegard A."/>
        </authorList>
    </citation>
    <scope>NUCLEOTIDE SEQUENCE [LARGE SCALE GENOMIC DNA]</scope>
    <source>
        <strain evidence="2 3">AC50a</strain>
    </source>
</reference>
<name>A0A2J0YSF0_RHIML</name>
<evidence type="ECO:0000313" key="3">
    <source>
        <dbReference type="Proteomes" id="UP000231987"/>
    </source>
</evidence>
<feature type="region of interest" description="Disordered" evidence="1">
    <location>
        <begin position="1"/>
        <end position="27"/>
    </location>
</feature>